<evidence type="ECO:0000256" key="1">
    <source>
        <dbReference type="ARBA" id="ARBA00010609"/>
    </source>
</evidence>
<comment type="similarity">
    <text evidence="1">Belongs to the multicopper oxidase family.</text>
</comment>
<evidence type="ECO:0000313" key="4">
    <source>
        <dbReference type="Proteomes" id="UP001597083"/>
    </source>
</evidence>
<comment type="caution">
    <text evidence="3">The sequence shown here is derived from an EMBL/GenBank/DDBJ whole genome shotgun (WGS) entry which is preliminary data.</text>
</comment>
<dbReference type="Proteomes" id="UP001597083">
    <property type="component" value="Unassembled WGS sequence"/>
</dbReference>
<dbReference type="Pfam" id="PF07732">
    <property type="entry name" value="Cu-oxidase_3"/>
    <property type="match status" value="1"/>
</dbReference>
<dbReference type="PANTHER" id="PTHR48267:SF1">
    <property type="entry name" value="BILIRUBIN OXIDASE"/>
    <property type="match status" value="1"/>
</dbReference>
<evidence type="ECO:0000259" key="2">
    <source>
        <dbReference type="Pfam" id="PF07732"/>
    </source>
</evidence>
<sequence length="175" mass="19121">DAHGSHGGHAGMHDPHAQVSTHRRTYAFPMRQRATALWYHDHRMDFTGAQVWKGLAGLCVVRDDEEDALPLPRGEREVPLFLCDRSFDADGQLAYPATDPTLLGAPGMDESIMGGAQGDVVLVNGAPWPYLEVTATRYRLRLVNASNARRYELRLDGPAGSEFVQIGGDGGLLRA</sequence>
<gene>
    <name evidence="3" type="ORF">ACFQ07_04960</name>
</gene>
<dbReference type="PANTHER" id="PTHR48267">
    <property type="entry name" value="CUPREDOXIN SUPERFAMILY PROTEIN"/>
    <property type="match status" value="1"/>
</dbReference>
<feature type="non-terminal residue" evidence="3">
    <location>
        <position position="175"/>
    </location>
</feature>
<organism evidence="3 4">
    <name type="scientific">Actinomadura adrarensis</name>
    <dbReference type="NCBI Taxonomy" id="1819600"/>
    <lineage>
        <taxon>Bacteria</taxon>
        <taxon>Bacillati</taxon>
        <taxon>Actinomycetota</taxon>
        <taxon>Actinomycetes</taxon>
        <taxon>Streptosporangiales</taxon>
        <taxon>Thermomonosporaceae</taxon>
        <taxon>Actinomadura</taxon>
    </lineage>
</organism>
<keyword evidence="4" id="KW-1185">Reference proteome</keyword>
<dbReference type="EMBL" id="JBHTIR010000579">
    <property type="protein sequence ID" value="MFD0851555.1"/>
    <property type="molecule type" value="Genomic_DNA"/>
</dbReference>
<proteinExistence type="inferred from homology"/>
<dbReference type="Gene3D" id="2.60.40.420">
    <property type="entry name" value="Cupredoxins - blue copper proteins"/>
    <property type="match status" value="2"/>
</dbReference>
<reference evidence="4" key="1">
    <citation type="journal article" date="2019" name="Int. J. Syst. Evol. Microbiol.">
        <title>The Global Catalogue of Microorganisms (GCM) 10K type strain sequencing project: providing services to taxonomists for standard genome sequencing and annotation.</title>
        <authorList>
            <consortium name="The Broad Institute Genomics Platform"/>
            <consortium name="The Broad Institute Genome Sequencing Center for Infectious Disease"/>
            <person name="Wu L."/>
            <person name="Ma J."/>
        </authorList>
    </citation>
    <scope>NUCLEOTIDE SEQUENCE [LARGE SCALE GENOMIC DNA]</scope>
    <source>
        <strain evidence="4">JCM 31696</strain>
    </source>
</reference>
<evidence type="ECO:0000313" key="3">
    <source>
        <dbReference type="EMBL" id="MFD0851555.1"/>
    </source>
</evidence>
<accession>A0ABW3CAS2</accession>
<name>A0ABW3CAS2_9ACTN</name>
<feature type="non-terminal residue" evidence="3">
    <location>
        <position position="1"/>
    </location>
</feature>
<dbReference type="InterPro" id="IPR008972">
    <property type="entry name" value="Cupredoxin"/>
</dbReference>
<feature type="domain" description="Plastocyanin-like" evidence="2">
    <location>
        <begin position="21"/>
        <end position="65"/>
    </location>
</feature>
<dbReference type="InterPro" id="IPR011707">
    <property type="entry name" value="Cu-oxidase-like_N"/>
</dbReference>
<protein>
    <submittedName>
        <fullName evidence="3">Multicopper oxidase family protein</fullName>
    </submittedName>
</protein>
<dbReference type="SUPFAM" id="SSF49503">
    <property type="entry name" value="Cupredoxins"/>
    <property type="match status" value="2"/>
</dbReference>
<dbReference type="InterPro" id="IPR045087">
    <property type="entry name" value="Cu-oxidase_fam"/>
</dbReference>